<protein>
    <submittedName>
        <fullName evidence="2">Nucleotidyltransferase domain-containing protein</fullName>
    </submittedName>
</protein>
<dbReference type="Proteomes" id="UP000595847">
    <property type="component" value="Chromosome"/>
</dbReference>
<dbReference type="EMBL" id="CP066308">
    <property type="protein sequence ID" value="QQE76712.1"/>
    <property type="molecule type" value="Genomic_DNA"/>
</dbReference>
<organism evidence="2 4">
    <name type="scientific">Brevibacillus composti</name>
    <dbReference type="NCBI Taxonomy" id="2796470"/>
    <lineage>
        <taxon>Bacteria</taxon>
        <taxon>Bacillati</taxon>
        <taxon>Bacillota</taxon>
        <taxon>Bacilli</taxon>
        <taxon>Bacillales</taxon>
        <taxon>Paenibacillaceae</taxon>
        <taxon>Brevibacillus</taxon>
    </lineage>
</organism>
<evidence type="ECO:0000313" key="4">
    <source>
        <dbReference type="Proteomes" id="UP000595847"/>
    </source>
</evidence>
<proteinExistence type="predicted"/>
<gene>
    <name evidence="2" type="ORF">JD108_20225</name>
    <name evidence="3" type="ORF">KDJ56_20160</name>
</gene>
<dbReference type="InterPro" id="IPR043519">
    <property type="entry name" value="NT_sf"/>
</dbReference>
<dbReference type="Gene3D" id="3.30.460.10">
    <property type="entry name" value="Beta Polymerase, domain 2"/>
    <property type="match status" value="1"/>
</dbReference>
<accession>A0A7T5JQW5</accession>
<dbReference type="EMBL" id="CP073708">
    <property type="protein sequence ID" value="QUO43778.1"/>
    <property type="molecule type" value="Genomic_DNA"/>
</dbReference>
<reference evidence="3" key="2">
    <citation type="submission" date="2021-04" db="EMBL/GenBank/DDBJ databases">
        <title>Brevibacillus composti FJAT-54423, complete genome.</title>
        <authorList>
            <person name="Tang R."/>
        </authorList>
    </citation>
    <scope>NUCLEOTIDE SEQUENCE</scope>
    <source>
        <strain evidence="3">FJAT-54424</strain>
    </source>
</reference>
<feature type="domain" description="Polymerase nucleotidyl transferase" evidence="1">
    <location>
        <begin position="1"/>
        <end position="25"/>
    </location>
</feature>
<dbReference type="AlphaFoldDB" id="A0A7T5JQW5"/>
<dbReference type="Proteomes" id="UP000677234">
    <property type="component" value="Chromosome"/>
</dbReference>
<dbReference type="KEGG" id="bcop:JD108_20225"/>
<dbReference type="SUPFAM" id="SSF81301">
    <property type="entry name" value="Nucleotidyltransferase"/>
    <property type="match status" value="1"/>
</dbReference>
<dbReference type="CDD" id="cd05403">
    <property type="entry name" value="NT_KNTase_like"/>
    <property type="match status" value="1"/>
</dbReference>
<dbReference type="Pfam" id="PF01909">
    <property type="entry name" value="NTP_transf_2"/>
    <property type="match status" value="1"/>
</dbReference>
<sequence length="37" mass="4105">MFGSYAKGTFDVGSDLDLSIFSDYFDQMDRVEGSNSC</sequence>
<evidence type="ECO:0000313" key="5">
    <source>
        <dbReference type="Proteomes" id="UP000677234"/>
    </source>
</evidence>
<keyword evidence="2" id="KW-0808">Transferase</keyword>
<dbReference type="InterPro" id="IPR002934">
    <property type="entry name" value="Polymerase_NTP_transf_dom"/>
</dbReference>
<evidence type="ECO:0000313" key="2">
    <source>
        <dbReference type="EMBL" id="QQE76712.1"/>
    </source>
</evidence>
<evidence type="ECO:0000313" key="3">
    <source>
        <dbReference type="EMBL" id="QUO43778.1"/>
    </source>
</evidence>
<reference evidence="2 4" key="1">
    <citation type="submission" date="2020-12" db="EMBL/GenBank/DDBJ databases">
        <title>strain FJAT-54423T represents a novel species of the genus Brevibacillus.</title>
        <authorList>
            <person name="Tang R."/>
        </authorList>
    </citation>
    <scope>NUCLEOTIDE SEQUENCE [LARGE SCALE GENOMIC DNA]</scope>
    <source>
        <strain evidence="2 4">FJAT-54423</strain>
    </source>
</reference>
<evidence type="ECO:0000259" key="1">
    <source>
        <dbReference type="Pfam" id="PF01909"/>
    </source>
</evidence>
<name>A0A7T5JQW5_9BACL</name>
<dbReference type="GO" id="GO:0016779">
    <property type="term" value="F:nucleotidyltransferase activity"/>
    <property type="evidence" value="ECO:0007669"/>
    <property type="project" value="InterPro"/>
</dbReference>
<keyword evidence="5" id="KW-1185">Reference proteome</keyword>